<protein>
    <submittedName>
        <fullName evidence="3">Uncharacterized protein</fullName>
    </submittedName>
</protein>
<evidence type="ECO:0000313" key="4">
    <source>
        <dbReference type="Proteomes" id="UP000198534"/>
    </source>
</evidence>
<keyword evidence="2" id="KW-0812">Transmembrane</keyword>
<keyword evidence="2" id="KW-1133">Transmembrane helix</keyword>
<organism evidence="3 4">
    <name type="scientific">Marininema mesophilum</name>
    <dbReference type="NCBI Taxonomy" id="1048340"/>
    <lineage>
        <taxon>Bacteria</taxon>
        <taxon>Bacillati</taxon>
        <taxon>Bacillota</taxon>
        <taxon>Bacilli</taxon>
        <taxon>Bacillales</taxon>
        <taxon>Thermoactinomycetaceae</taxon>
        <taxon>Marininema</taxon>
    </lineage>
</organism>
<evidence type="ECO:0000256" key="2">
    <source>
        <dbReference type="SAM" id="Phobius"/>
    </source>
</evidence>
<feature type="compositionally biased region" description="Polar residues" evidence="1">
    <location>
        <begin position="57"/>
        <end position="71"/>
    </location>
</feature>
<dbReference type="RefSeq" id="WP_091741314.1">
    <property type="nucleotide sequence ID" value="NZ_FNNQ01000012.1"/>
</dbReference>
<reference evidence="3 4" key="1">
    <citation type="submission" date="2016-10" db="EMBL/GenBank/DDBJ databases">
        <authorList>
            <person name="de Groot N.N."/>
        </authorList>
    </citation>
    <scope>NUCLEOTIDE SEQUENCE [LARGE SCALE GENOMIC DNA]</scope>
    <source>
        <strain evidence="3 4">DSM 45610</strain>
    </source>
</reference>
<evidence type="ECO:0000256" key="1">
    <source>
        <dbReference type="SAM" id="MobiDB-lite"/>
    </source>
</evidence>
<dbReference type="Proteomes" id="UP000198534">
    <property type="component" value="Unassembled WGS sequence"/>
</dbReference>
<proteinExistence type="predicted"/>
<gene>
    <name evidence="3" type="ORF">SAMN05444487_112100</name>
</gene>
<accession>A0A1H3A3H8</accession>
<name>A0A1H3A3H8_9BACL</name>
<sequence length="71" mass="7993">MPGSLILFGVVIYLLFFTFMAFFLGRAVLAEHRQQVALEAEAQWQVKAPPNNKGKNENVSIKTRRTPITST</sequence>
<feature type="transmembrane region" description="Helical" evidence="2">
    <location>
        <begin position="6"/>
        <end position="25"/>
    </location>
</feature>
<dbReference type="EMBL" id="FNNQ01000012">
    <property type="protein sequence ID" value="SDX23768.1"/>
    <property type="molecule type" value="Genomic_DNA"/>
</dbReference>
<keyword evidence="4" id="KW-1185">Reference proteome</keyword>
<feature type="region of interest" description="Disordered" evidence="1">
    <location>
        <begin position="48"/>
        <end position="71"/>
    </location>
</feature>
<dbReference type="STRING" id="1048340.SAMN05444487_112100"/>
<evidence type="ECO:0000313" key="3">
    <source>
        <dbReference type="EMBL" id="SDX23768.1"/>
    </source>
</evidence>
<keyword evidence="2" id="KW-0472">Membrane</keyword>
<dbReference type="AlphaFoldDB" id="A0A1H3A3H8"/>